<dbReference type="PROSITE" id="PS01107">
    <property type="entry name" value="RIBOSOMAL_L27E"/>
    <property type="match status" value="1"/>
</dbReference>
<dbReference type="InterPro" id="IPR038655">
    <property type="entry name" value="Ribosomal_eL27_sf"/>
</dbReference>
<evidence type="ECO:0000256" key="4">
    <source>
        <dbReference type="RuleBase" id="RU000575"/>
    </source>
</evidence>
<evidence type="ECO:0000256" key="5">
    <source>
        <dbReference type="SAM" id="MobiDB-lite"/>
    </source>
</evidence>
<dbReference type="InterPro" id="IPR008991">
    <property type="entry name" value="Translation_prot_SH3-like_sf"/>
</dbReference>
<dbReference type="GO" id="GO:0006412">
    <property type="term" value="P:translation"/>
    <property type="evidence" value="ECO:0007669"/>
    <property type="project" value="InterPro"/>
</dbReference>
<dbReference type="GO" id="GO:0005840">
    <property type="term" value="C:ribosome"/>
    <property type="evidence" value="ECO:0007669"/>
    <property type="project" value="UniProtKB-KW"/>
</dbReference>
<evidence type="ECO:0000313" key="6">
    <source>
        <dbReference type="EMBL" id="KAG0657516.1"/>
    </source>
</evidence>
<keyword evidence="2 4" id="KW-0689">Ribosomal protein</keyword>
<name>A0A9P6VW70_RHOMI</name>
<comment type="caution">
    <text evidence="6">The sequence shown here is derived from an EMBL/GenBank/DDBJ whole genome shotgun (WGS) entry which is preliminary data.</text>
</comment>
<keyword evidence="3 4" id="KW-0687">Ribonucleoprotein</keyword>
<dbReference type="PANTHER" id="PTHR10497">
    <property type="entry name" value="60S RIBOSOMAL PROTEIN L27"/>
    <property type="match status" value="1"/>
</dbReference>
<protein>
    <recommendedName>
        <fullName evidence="4">60S ribosomal protein L27</fullName>
    </recommendedName>
</protein>
<dbReference type="Gene3D" id="2.30.30.770">
    <property type="match status" value="3"/>
</dbReference>
<feature type="region of interest" description="Disordered" evidence="5">
    <location>
        <begin position="38"/>
        <end position="78"/>
    </location>
</feature>
<accession>A0A9P6VW70</accession>
<evidence type="ECO:0000256" key="1">
    <source>
        <dbReference type="ARBA" id="ARBA00009124"/>
    </source>
</evidence>
<dbReference type="InterPro" id="IPR018262">
    <property type="entry name" value="Ribosomal_eL27_CS"/>
</dbReference>
<feature type="compositionally biased region" description="Gly residues" evidence="5">
    <location>
        <begin position="46"/>
        <end position="61"/>
    </location>
</feature>
<sequence length="267" mass="29925">MPKIYKPGKVALVLQGRYAGRKVVVIRQSDEGTKVRYTSTPEARKGGPGCARGTRTGGGRVWGAKRRASPWQQGKEGAQGMQGAGILTLMASFIDAMQERPYPHAIVAGIERYPRKVTKGMGKKRIEKRSKVKPFIKTGEEGVQGENWRVMWIEGDEQDPVLTRYVLLAATLRIVASAPRSPRDPRHHRSNPASATDPKPPKTQSVNYNHLLPTRYALELESLKGVVAPETFKEVSSREDAKKQVKKAFEERYLAGKNRWFFSPLRF</sequence>
<dbReference type="SUPFAM" id="SSF50104">
    <property type="entry name" value="Translation proteins SH3-like domain"/>
    <property type="match status" value="1"/>
</dbReference>
<dbReference type="CDD" id="cd06090">
    <property type="entry name" value="KOW_RPL27"/>
    <property type="match status" value="1"/>
</dbReference>
<dbReference type="Pfam" id="PF01777">
    <property type="entry name" value="Ribosomal_L27e"/>
    <property type="match status" value="2"/>
</dbReference>
<dbReference type="AlphaFoldDB" id="A0A9P6VW70"/>
<dbReference type="Proteomes" id="UP000777482">
    <property type="component" value="Unassembled WGS sequence"/>
</dbReference>
<evidence type="ECO:0000256" key="2">
    <source>
        <dbReference type="ARBA" id="ARBA00022980"/>
    </source>
</evidence>
<evidence type="ECO:0000313" key="7">
    <source>
        <dbReference type="Proteomes" id="UP000777482"/>
    </source>
</evidence>
<dbReference type="InterPro" id="IPR041991">
    <property type="entry name" value="Ribosomal_eL27_KOW"/>
</dbReference>
<dbReference type="GO" id="GO:1990904">
    <property type="term" value="C:ribonucleoprotein complex"/>
    <property type="evidence" value="ECO:0007669"/>
    <property type="project" value="UniProtKB-KW"/>
</dbReference>
<dbReference type="EMBL" id="PUHQ01000080">
    <property type="protein sequence ID" value="KAG0657516.1"/>
    <property type="molecule type" value="Genomic_DNA"/>
</dbReference>
<feature type="region of interest" description="Disordered" evidence="5">
    <location>
        <begin position="178"/>
        <end position="207"/>
    </location>
</feature>
<reference evidence="6 7" key="1">
    <citation type="submission" date="2020-11" db="EMBL/GenBank/DDBJ databases">
        <title>Kefir isolates.</title>
        <authorList>
            <person name="Marcisauskas S."/>
            <person name="Kim Y."/>
            <person name="Blasche S."/>
        </authorList>
    </citation>
    <scope>NUCLEOTIDE SEQUENCE [LARGE SCALE GENOMIC DNA]</scope>
    <source>
        <strain evidence="6 7">KR</strain>
    </source>
</reference>
<gene>
    <name evidence="6" type="primary">RPL27_2</name>
    <name evidence="6" type="ORF">C6P46_006485</name>
</gene>
<keyword evidence="7" id="KW-1185">Reference proteome</keyword>
<organism evidence="6 7">
    <name type="scientific">Rhodotorula mucilaginosa</name>
    <name type="common">Yeast</name>
    <name type="synonym">Rhodotorula rubra</name>
    <dbReference type="NCBI Taxonomy" id="5537"/>
    <lineage>
        <taxon>Eukaryota</taxon>
        <taxon>Fungi</taxon>
        <taxon>Dikarya</taxon>
        <taxon>Basidiomycota</taxon>
        <taxon>Pucciniomycotina</taxon>
        <taxon>Microbotryomycetes</taxon>
        <taxon>Sporidiobolales</taxon>
        <taxon>Sporidiobolaceae</taxon>
        <taxon>Rhodotorula</taxon>
    </lineage>
</organism>
<dbReference type="GO" id="GO:0003735">
    <property type="term" value="F:structural constituent of ribosome"/>
    <property type="evidence" value="ECO:0007669"/>
    <property type="project" value="InterPro"/>
</dbReference>
<evidence type="ECO:0000256" key="3">
    <source>
        <dbReference type="ARBA" id="ARBA00023274"/>
    </source>
</evidence>
<proteinExistence type="inferred from homology"/>
<comment type="similarity">
    <text evidence="1 4">Belongs to the eukaryotic ribosomal protein eL27 family.</text>
</comment>
<dbReference type="OrthoDB" id="2365484at2759"/>
<dbReference type="InterPro" id="IPR001141">
    <property type="entry name" value="Ribosomal_eL27"/>
</dbReference>